<keyword evidence="9" id="KW-1185">Reference proteome</keyword>
<evidence type="ECO:0000256" key="3">
    <source>
        <dbReference type="ARBA" id="ARBA00023002"/>
    </source>
</evidence>
<accession>A0A9Q9EM21</accession>
<keyword evidence="6 7" id="KW-0349">Heme</keyword>
<protein>
    <submittedName>
        <fullName evidence="8">Cytochrome P450</fullName>
    </submittedName>
</protein>
<keyword evidence="3 7" id="KW-0560">Oxidoreductase</keyword>
<keyword evidence="2 6" id="KW-0479">Metal-binding</keyword>
<evidence type="ECO:0000256" key="7">
    <source>
        <dbReference type="RuleBase" id="RU000461"/>
    </source>
</evidence>
<reference evidence="8" key="1">
    <citation type="submission" date="2022-06" db="EMBL/GenBank/DDBJ databases">
        <title>Complete genome sequences of two strains of the flax pathogen Septoria linicola.</title>
        <authorList>
            <person name="Lapalu N."/>
            <person name="Simon A."/>
            <person name="Demenou B."/>
            <person name="Paumier D."/>
            <person name="Guillot M.-P."/>
            <person name="Gout L."/>
            <person name="Valade R."/>
        </authorList>
    </citation>
    <scope>NUCLEOTIDE SEQUENCE</scope>
    <source>
        <strain evidence="8">SE15195</strain>
    </source>
</reference>
<keyword evidence="4 6" id="KW-0408">Iron</keyword>
<dbReference type="PANTHER" id="PTHR46300">
    <property type="entry name" value="P450, PUTATIVE (EUROFUNG)-RELATED-RELATED"/>
    <property type="match status" value="1"/>
</dbReference>
<organism evidence="8 9">
    <name type="scientific">Septoria linicola</name>
    <dbReference type="NCBI Taxonomy" id="215465"/>
    <lineage>
        <taxon>Eukaryota</taxon>
        <taxon>Fungi</taxon>
        <taxon>Dikarya</taxon>
        <taxon>Ascomycota</taxon>
        <taxon>Pezizomycotina</taxon>
        <taxon>Dothideomycetes</taxon>
        <taxon>Dothideomycetidae</taxon>
        <taxon>Mycosphaerellales</taxon>
        <taxon>Mycosphaerellaceae</taxon>
        <taxon>Septoria</taxon>
    </lineage>
</organism>
<dbReference type="InterPro" id="IPR050364">
    <property type="entry name" value="Cytochrome_P450_fung"/>
</dbReference>
<evidence type="ECO:0000256" key="6">
    <source>
        <dbReference type="PIRSR" id="PIRSR602401-1"/>
    </source>
</evidence>
<dbReference type="InterPro" id="IPR036396">
    <property type="entry name" value="Cyt_P450_sf"/>
</dbReference>
<dbReference type="PANTHER" id="PTHR46300:SF2">
    <property type="entry name" value="CYTOCHROME P450 MONOOXYGENASE ALNH-RELATED"/>
    <property type="match status" value="1"/>
</dbReference>
<evidence type="ECO:0000256" key="2">
    <source>
        <dbReference type="ARBA" id="ARBA00022723"/>
    </source>
</evidence>
<feature type="binding site" description="axial binding residue" evidence="6">
    <location>
        <position position="405"/>
    </location>
    <ligand>
        <name>heme</name>
        <dbReference type="ChEBI" id="CHEBI:30413"/>
    </ligand>
    <ligandPart>
        <name>Fe</name>
        <dbReference type="ChEBI" id="CHEBI:18248"/>
    </ligandPart>
</feature>
<gene>
    <name evidence="8" type="ORF">Slin15195_G096900</name>
</gene>
<keyword evidence="5 7" id="KW-0503">Monooxygenase</keyword>
<dbReference type="PROSITE" id="PS00086">
    <property type="entry name" value="CYTOCHROME_P450"/>
    <property type="match status" value="1"/>
</dbReference>
<dbReference type="Gene3D" id="1.10.630.10">
    <property type="entry name" value="Cytochrome P450"/>
    <property type="match status" value="2"/>
</dbReference>
<evidence type="ECO:0000256" key="4">
    <source>
        <dbReference type="ARBA" id="ARBA00023004"/>
    </source>
</evidence>
<dbReference type="Pfam" id="PF00067">
    <property type="entry name" value="p450"/>
    <property type="match status" value="2"/>
</dbReference>
<dbReference type="GO" id="GO:0020037">
    <property type="term" value="F:heme binding"/>
    <property type="evidence" value="ECO:0007669"/>
    <property type="project" value="InterPro"/>
</dbReference>
<comment type="cofactor">
    <cofactor evidence="6">
        <name>heme</name>
        <dbReference type="ChEBI" id="CHEBI:30413"/>
    </cofactor>
</comment>
<dbReference type="InterPro" id="IPR002401">
    <property type="entry name" value="Cyt_P450_E_grp-I"/>
</dbReference>
<dbReference type="AlphaFoldDB" id="A0A9Q9EM21"/>
<dbReference type="SUPFAM" id="SSF48264">
    <property type="entry name" value="Cytochrome P450"/>
    <property type="match status" value="1"/>
</dbReference>
<evidence type="ECO:0000313" key="9">
    <source>
        <dbReference type="Proteomes" id="UP001056384"/>
    </source>
</evidence>
<sequence>MERLSLFALALLGLLGYGIFRLLSIGKRPKDYPPGPPTLPIIGNIHQMPTKDAHLQFQKWAEEYGDIYSLMLGTQTLIVLSSDEAIKDLMDRKSNNYSDRPELYIGQELCSDNLRVLMMGYSPKWRSMRKMFHHLLNATVAANYVPYQTLENKQMLNDLLDTPHDFPQHIRRYSNALTTSMVFGWRTPTYDHPDIQQLFDGFSEFADINMTGVAALLDAFPIIRKLPDFILPTQKKAKELHKVERELYLKHWLRAKKEIKDGTINHCFCVGMAEAQKKDEFSDARAAYISGTLLEAGSDTTSNTLYAFVQAMLLYPDVQRYAQQQIDAVCGNSRLPSMDDQANLPCAGVMNNVWTINNHPQRAPNPRQFDPNRYKDDNLGLYDSASNPDGSKRDMFTFGAGRRICPGMHAFDITPAKDQNGKPIIPDPDKLTHGFVCMPEEYPATITPRSSERAEIVRQEWAAAAREFLDARTKQWIASRL</sequence>
<comment type="similarity">
    <text evidence="1 7">Belongs to the cytochrome P450 family.</text>
</comment>
<dbReference type="InterPro" id="IPR001128">
    <property type="entry name" value="Cyt_P450"/>
</dbReference>
<evidence type="ECO:0000256" key="1">
    <source>
        <dbReference type="ARBA" id="ARBA00010617"/>
    </source>
</evidence>
<dbReference type="Proteomes" id="UP001056384">
    <property type="component" value="Chromosome 8"/>
</dbReference>
<dbReference type="InterPro" id="IPR017972">
    <property type="entry name" value="Cyt_P450_CS"/>
</dbReference>
<dbReference type="GO" id="GO:0005506">
    <property type="term" value="F:iron ion binding"/>
    <property type="evidence" value="ECO:0007669"/>
    <property type="project" value="InterPro"/>
</dbReference>
<evidence type="ECO:0000256" key="5">
    <source>
        <dbReference type="ARBA" id="ARBA00023033"/>
    </source>
</evidence>
<dbReference type="CDD" id="cd11065">
    <property type="entry name" value="CYP64-like"/>
    <property type="match status" value="1"/>
</dbReference>
<name>A0A9Q9EM21_9PEZI</name>
<dbReference type="GO" id="GO:0016705">
    <property type="term" value="F:oxidoreductase activity, acting on paired donors, with incorporation or reduction of molecular oxygen"/>
    <property type="evidence" value="ECO:0007669"/>
    <property type="project" value="InterPro"/>
</dbReference>
<dbReference type="PRINTS" id="PR00463">
    <property type="entry name" value="EP450I"/>
</dbReference>
<dbReference type="EMBL" id="CP099425">
    <property type="protein sequence ID" value="USW56371.1"/>
    <property type="molecule type" value="Genomic_DNA"/>
</dbReference>
<proteinExistence type="inferred from homology"/>
<evidence type="ECO:0000313" key="8">
    <source>
        <dbReference type="EMBL" id="USW56371.1"/>
    </source>
</evidence>
<dbReference type="GO" id="GO:0004497">
    <property type="term" value="F:monooxygenase activity"/>
    <property type="evidence" value="ECO:0007669"/>
    <property type="project" value="UniProtKB-KW"/>
</dbReference>